<proteinExistence type="predicted"/>
<dbReference type="AlphaFoldDB" id="A0A0M0K1S0"/>
<keyword evidence="5" id="KW-1185">Reference proteome</keyword>
<dbReference type="Proteomes" id="UP000037460">
    <property type="component" value="Unassembled WGS sequence"/>
</dbReference>
<dbReference type="InterPro" id="IPR050832">
    <property type="entry name" value="Bact_Acetyltransf"/>
</dbReference>
<gene>
    <name evidence="4" type="ORF">Ctob_004168</name>
</gene>
<dbReference type="EMBL" id="JWZX01001800">
    <property type="protein sequence ID" value="KOO32333.1"/>
    <property type="molecule type" value="Genomic_DNA"/>
</dbReference>
<organism evidence="4 5">
    <name type="scientific">Chrysochromulina tobinii</name>
    <dbReference type="NCBI Taxonomy" id="1460289"/>
    <lineage>
        <taxon>Eukaryota</taxon>
        <taxon>Haptista</taxon>
        <taxon>Haptophyta</taxon>
        <taxon>Prymnesiophyceae</taxon>
        <taxon>Prymnesiales</taxon>
        <taxon>Chrysochromulinaceae</taxon>
        <taxon>Chrysochromulina</taxon>
    </lineage>
</organism>
<dbReference type="SUPFAM" id="SSF55729">
    <property type="entry name" value="Acyl-CoA N-acyltransferases (Nat)"/>
    <property type="match status" value="1"/>
</dbReference>
<evidence type="ECO:0000313" key="4">
    <source>
        <dbReference type="EMBL" id="KOO32333.1"/>
    </source>
</evidence>
<dbReference type="OrthoDB" id="10648277at2759"/>
<dbReference type="PROSITE" id="PS51186">
    <property type="entry name" value="GNAT"/>
    <property type="match status" value="1"/>
</dbReference>
<protein>
    <recommendedName>
        <fullName evidence="3">N-acetyltransferase domain-containing protein</fullName>
    </recommendedName>
</protein>
<dbReference type="GO" id="GO:0016747">
    <property type="term" value="F:acyltransferase activity, transferring groups other than amino-acyl groups"/>
    <property type="evidence" value="ECO:0007669"/>
    <property type="project" value="InterPro"/>
</dbReference>
<name>A0A0M0K1S0_9EUKA</name>
<evidence type="ECO:0000256" key="1">
    <source>
        <dbReference type="ARBA" id="ARBA00022679"/>
    </source>
</evidence>
<reference evidence="5" key="1">
    <citation type="journal article" date="2015" name="PLoS Genet.">
        <title>Genome Sequence and Transcriptome Analyses of Chrysochromulina tobin: Metabolic Tools for Enhanced Algal Fitness in the Prominent Order Prymnesiales (Haptophyceae).</title>
        <authorList>
            <person name="Hovde B.T."/>
            <person name="Deodato C.R."/>
            <person name="Hunsperger H.M."/>
            <person name="Ryken S.A."/>
            <person name="Yost W."/>
            <person name="Jha R.K."/>
            <person name="Patterson J."/>
            <person name="Monnat R.J. Jr."/>
            <person name="Barlow S.B."/>
            <person name="Starkenburg S.R."/>
            <person name="Cattolico R.A."/>
        </authorList>
    </citation>
    <scope>NUCLEOTIDE SEQUENCE</scope>
    <source>
        <strain evidence="5">CCMP291</strain>
    </source>
</reference>
<comment type="caution">
    <text evidence="4">The sequence shown here is derived from an EMBL/GenBank/DDBJ whole genome shotgun (WGS) entry which is preliminary data.</text>
</comment>
<evidence type="ECO:0000256" key="2">
    <source>
        <dbReference type="ARBA" id="ARBA00023315"/>
    </source>
</evidence>
<dbReference type="Pfam" id="PF00583">
    <property type="entry name" value="Acetyltransf_1"/>
    <property type="match status" value="1"/>
</dbReference>
<feature type="domain" description="N-acetyltransferase" evidence="3">
    <location>
        <begin position="1"/>
        <end position="156"/>
    </location>
</feature>
<dbReference type="PANTHER" id="PTHR43877">
    <property type="entry name" value="AMINOALKYLPHOSPHONATE N-ACETYLTRANSFERASE-RELATED-RELATED"/>
    <property type="match status" value="1"/>
</dbReference>
<evidence type="ECO:0000313" key="5">
    <source>
        <dbReference type="Proteomes" id="UP000037460"/>
    </source>
</evidence>
<keyword evidence="1" id="KW-0808">Transferase</keyword>
<sequence length="156" mass="16996">MLRKLMDELNSRIDTGSDVFVAAEADDDALPSGGVDESGRYVEKGAPLLGTVDLSQQEMQLPTHGIAEGLYMSCMAVAPAARRRGIARALLAASEARALERGESMLWLHVEAGNHAAISLYEREGFLRQPDTPLFQGFARALNLQEQPLLFKKEIG</sequence>
<dbReference type="InterPro" id="IPR016181">
    <property type="entry name" value="Acyl_CoA_acyltransferase"/>
</dbReference>
<dbReference type="Gene3D" id="3.40.630.30">
    <property type="match status" value="1"/>
</dbReference>
<keyword evidence="2" id="KW-0012">Acyltransferase</keyword>
<evidence type="ECO:0000259" key="3">
    <source>
        <dbReference type="PROSITE" id="PS51186"/>
    </source>
</evidence>
<dbReference type="InterPro" id="IPR000182">
    <property type="entry name" value="GNAT_dom"/>
</dbReference>
<accession>A0A0M0K1S0</accession>